<comment type="caution">
    <text evidence="3">The sequence shown here is derived from an EMBL/GenBank/DDBJ whole genome shotgun (WGS) entry which is preliminary data.</text>
</comment>
<dbReference type="Gene3D" id="3.30.70.270">
    <property type="match status" value="1"/>
</dbReference>
<sequence length="1428" mass="161958">MATTDTGQTGRLRTDLGLAKSRLSKAISELENFIRTVPPVLDDISVEDLANHRHQLSTLDDNLLSPYNAITELDRQWKLVMKSSKGEKTVYNDYIRKYGSHLDSLKKAANVHKEAKALVAKIDQVMDSKIMEAPIVEEPIEVLTPIEPGSRSITDRTQSLSIRDVFHGPTPTPRKMPQANTAGQVPEFPNEIVQPSSEMVKSSTTTSQMDPVGLNTQITHAYTPLPFIPSHSPIPPPTAHPNSALPAFFPQISLPTFDGHSNFEAFQQQFMELVDSQTSHEAVKLSILLNQLKGSARHAVEGLPIVSANYKIAWGLLVNRFGNSELIQQQLISTLLAIPAVSSKSVVEFRTVYDKIEIILRQLDAIPNAISNDLVIEHIILQKMPHSVVDSVMTAKESSKSWNLRLLRAKISEILRHKETVKEIIHPKDKNNSYRNPNETSGARRQHPAFDVSQPPIGKEYANQSEKTKRSCRLCQELHFESNCSRYRSPDERRKRLTQLRLCHSCLGKDHIASQCTTKPRCYYCSGGHHSCLCFSRSKNSPPASGANRVPIQKPPDPETPHPSTFIAPKPVVNLMTVTKEVSPESTLLIAPISMQGKEVEVKTHAVLDSGSTSNFISKKLARTLGLQSISKSTVTSIGFNQAKPQTEAREVFNVSITLPTGDIYSFEAFAIEEICSPISEKSVHPFNRAFESKSNEFEIHLLISNRVFWEVVQSGPQVSDSGHRFIRTIFGDIFLPFGSATANSSSKATCLTLSSNEREKTPRPITLQKIAQFTPDPQLNIKHENDSYTVQLPWKESVNLNIGDMYFLCRSRLASNFNLLKRHGDLQEYHEKIEEMERLGIIRTRPTGNPIAEGRFRYLPHHFVTHPQKGKKRIVFDGSAHTKEFKSLNSLLHKGDYEVPLISTIIQRFRTLSTYLVCDISRAFNNIRISERDQSAMQFLWVQNPELPPTRKNTIAYQFCTLPFGLTCSPYILHQVLSTHLQKYGDFGEAIINCLYVDNFAVGLPKDPKDFEDFFNKLLNCFRSADMKLHEFNTNSSEMRQILVDKGIQVPRVMNFLGVSVDFELDEFIFKFQETSPDEKLSKRVIAHKVNSFFQPIGVAEPTLLKARQMIQRLWKENLPWDSELPRPLRDEWMAFLADWASVEFRLNRRIETKERDTVTLHCFGDASAVGRGLVLYLAVKREDHVTQIYFLTSKSRLNPSKTNTTIPKLEFSILEFGSKVICALRELLNFSVSRCILWSDSKVAISWAARDSTKNLPPYVARRLLLLKSRPNIEVKFTPGSENPADCVSRGLLASELNCHPLFWTGPSWLPHEELWPAQPVEIVPTENPSAEEPCLLSATTEYFDFLHLRHFSSWQKTMGMLTFVICFLIARIPSFRQRFHMTSFDIKFPFSHQSQSAIFLALLRHLQNHFPPTHAQIRDYGLFFR</sequence>
<dbReference type="InterPro" id="IPR043128">
    <property type="entry name" value="Rev_trsase/Diguanyl_cyclase"/>
</dbReference>
<dbReference type="CDD" id="cd00303">
    <property type="entry name" value="retropepsin_like"/>
    <property type="match status" value="1"/>
</dbReference>
<dbReference type="EMBL" id="CAJFDI010000006">
    <property type="protein sequence ID" value="CAD5233342.1"/>
    <property type="molecule type" value="Genomic_DNA"/>
</dbReference>
<reference evidence="3" key="1">
    <citation type="submission" date="2020-09" db="EMBL/GenBank/DDBJ databases">
        <authorList>
            <person name="Kikuchi T."/>
        </authorList>
    </citation>
    <scope>NUCLEOTIDE SEQUENCE</scope>
    <source>
        <strain evidence="3">Ka4C1</strain>
    </source>
</reference>
<organism evidence="3 4">
    <name type="scientific">Bursaphelenchus xylophilus</name>
    <name type="common">Pinewood nematode worm</name>
    <name type="synonym">Aphelenchoides xylophilus</name>
    <dbReference type="NCBI Taxonomy" id="6326"/>
    <lineage>
        <taxon>Eukaryota</taxon>
        <taxon>Metazoa</taxon>
        <taxon>Ecdysozoa</taxon>
        <taxon>Nematoda</taxon>
        <taxon>Chromadorea</taxon>
        <taxon>Rhabditida</taxon>
        <taxon>Tylenchina</taxon>
        <taxon>Tylenchomorpha</taxon>
        <taxon>Aphelenchoidea</taxon>
        <taxon>Aphelenchoididae</taxon>
        <taxon>Bursaphelenchus</taxon>
    </lineage>
</organism>
<dbReference type="SUPFAM" id="SSF56672">
    <property type="entry name" value="DNA/RNA polymerases"/>
    <property type="match status" value="1"/>
</dbReference>
<dbReference type="PANTHER" id="PTHR47331:SF1">
    <property type="entry name" value="GAG-LIKE PROTEIN"/>
    <property type="match status" value="1"/>
</dbReference>
<dbReference type="Gene3D" id="3.10.10.10">
    <property type="entry name" value="HIV Type 1 Reverse Transcriptase, subunit A, domain 1"/>
    <property type="match status" value="1"/>
</dbReference>
<evidence type="ECO:0000256" key="1">
    <source>
        <dbReference type="SAM" id="MobiDB-lite"/>
    </source>
</evidence>
<dbReference type="InterPro" id="IPR005312">
    <property type="entry name" value="DUF1759"/>
</dbReference>
<proteinExistence type="predicted"/>
<protein>
    <submittedName>
        <fullName evidence="3">(pine wood nematode) hypothetical protein</fullName>
    </submittedName>
</protein>
<name>A0A7I8X488_BURXY</name>
<feature type="region of interest" description="Disordered" evidence="1">
    <location>
        <begin position="428"/>
        <end position="457"/>
    </location>
</feature>
<dbReference type="Proteomes" id="UP000582659">
    <property type="component" value="Unassembled WGS sequence"/>
</dbReference>
<dbReference type="InterPro" id="IPR021109">
    <property type="entry name" value="Peptidase_aspartic_dom_sf"/>
</dbReference>
<gene>
    <name evidence="3" type="ORF">BXYJ_LOCUS13433</name>
</gene>
<feature type="region of interest" description="Disordered" evidence="1">
    <location>
        <begin position="544"/>
        <end position="567"/>
    </location>
</feature>
<dbReference type="PANTHER" id="PTHR47331">
    <property type="entry name" value="PHD-TYPE DOMAIN-CONTAINING PROTEIN"/>
    <property type="match status" value="1"/>
</dbReference>
<dbReference type="InterPro" id="IPR043502">
    <property type="entry name" value="DNA/RNA_pol_sf"/>
</dbReference>
<dbReference type="Gene3D" id="2.40.70.10">
    <property type="entry name" value="Acid Proteases"/>
    <property type="match status" value="1"/>
</dbReference>
<dbReference type="OrthoDB" id="5859546at2759"/>
<dbReference type="Pfam" id="PF00078">
    <property type="entry name" value="RVT_1"/>
    <property type="match status" value="1"/>
</dbReference>
<feature type="compositionally biased region" description="Polar residues" evidence="1">
    <location>
        <begin position="433"/>
        <end position="443"/>
    </location>
</feature>
<feature type="domain" description="Reverse transcriptase" evidence="2">
    <location>
        <begin position="882"/>
        <end position="1032"/>
    </location>
</feature>
<keyword evidence="4" id="KW-1185">Reference proteome</keyword>
<dbReference type="Pfam" id="PF03564">
    <property type="entry name" value="DUF1759"/>
    <property type="match status" value="1"/>
</dbReference>
<evidence type="ECO:0000313" key="3">
    <source>
        <dbReference type="EMBL" id="CAD5233342.1"/>
    </source>
</evidence>
<evidence type="ECO:0000259" key="2">
    <source>
        <dbReference type="Pfam" id="PF00078"/>
    </source>
</evidence>
<dbReference type="EMBL" id="CAJFCV020000006">
    <property type="protein sequence ID" value="CAG9128276.1"/>
    <property type="molecule type" value="Genomic_DNA"/>
</dbReference>
<dbReference type="InterPro" id="IPR008042">
    <property type="entry name" value="Retrotrans_Pao"/>
</dbReference>
<dbReference type="Pfam" id="PF05380">
    <property type="entry name" value="Peptidase_A17"/>
    <property type="match status" value="1"/>
</dbReference>
<dbReference type="InterPro" id="IPR000477">
    <property type="entry name" value="RT_dom"/>
</dbReference>
<dbReference type="Proteomes" id="UP000659654">
    <property type="component" value="Unassembled WGS sequence"/>
</dbReference>
<accession>A0A7I8X488</accession>
<evidence type="ECO:0000313" key="4">
    <source>
        <dbReference type="Proteomes" id="UP000659654"/>
    </source>
</evidence>